<dbReference type="EMBL" id="CP119312">
    <property type="protein sequence ID" value="WEK06708.1"/>
    <property type="molecule type" value="Genomic_DNA"/>
</dbReference>
<feature type="domain" description="Tripartite ATP-independent periplasmic transporters DctQ component" evidence="10">
    <location>
        <begin position="30"/>
        <end position="158"/>
    </location>
</feature>
<protein>
    <recommendedName>
        <fullName evidence="9">TRAP transporter small permease protein</fullName>
    </recommendedName>
</protein>
<keyword evidence="7 9" id="KW-0472">Membrane</keyword>
<evidence type="ECO:0000256" key="2">
    <source>
        <dbReference type="ARBA" id="ARBA00022448"/>
    </source>
</evidence>
<evidence type="ECO:0000256" key="8">
    <source>
        <dbReference type="ARBA" id="ARBA00038436"/>
    </source>
</evidence>
<evidence type="ECO:0000259" key="10">
    <source>
        <dbReference type="Pfam" id="PF04290"/>
    </source>
</evidence>
<dbReference type="InterPro" id="IPR007387">
    <property type="entry name" value="TRAP_DctQ"/>
</dbReference>
<dbReference type="Proteomes" id="UP001217476">
    <property type="component" value="Chromosome"/>
</dbReference>
<evidence type="ECO:0000313" key="11">
    <source>
        <dbReference type="EMBL" id="WEK06708.1"/>
    </source>
</evidence>
<feature type="transmembrane region" description="Helical" evidence="9">
    <location>
        <begin position="12"/>
        <end position="38"/>
    </location>
</feature>
<dbReference type="GO" id="GO:0022857">
    <property type="term" value="F:transmembrane transporter activity"/>
    <property type="evidence" value="ECO:0007669"/>
    <property type="project" value="UniProtKB-UniRule"/>
</dbReference>
<name>A0AAJ5W016_9HYPH</name>
<comment type="similarity">
    <text evidence="8 9">Belongs to the TRAP transporter small permease family.</text>
</comment>
<comment type="subunit">
    <text evidence="9">The complex comprises the extracytoplasmic solute receptor protein and the two transmembrane proteins.</text>
</comment>
<gene>
    <name evidence="11" type="ORF">P0Y65_02050</name>
</gene>
<dbReference type="PANTHER" id="PTHR35011:SF11">
    <property type="entry name" value="TRAP TRANSPORTER SMALL PERMEASE PROTEIN"/>
    <property type="match status" value="1"/>
</dbReference>
<keyword evidence="4 9" id="KW-0997">Cell inner membrane</keyword>
<dbReference type="InterPro" id="IPR055348">
    <property type="entry name" value="DctQ"/>
</dbReference>
<feature type="transmembrane region" description="Helical" evidence="9">
    <location>
        <begin position="50"/>
        <end position="71"/>
    </location>
</feature>
<evidence type="ECO:0000256" key="6">
    <source>
        <dbReference type="ARBA" id="ARBA00022989"/>
    </source>
</evidence>
<evidence type="ECO:0000256" key="5">
    <source>
        <dbReference type="ARBA" id="ARBA00022692"/>
    </source>
</evidence>
<evidence type="ECO:0000256" key="9">
    <source>
        <dbReference type="RuleBase" id="RU369079"/>
    </source>
</evidence>
<dbReference type="GO" id="GO:0015740">
    <property type="term" value="P:C4-dicarboxylate transport"/>
    <property type="evidence" value="ECO:0007669"/>
    <property type="project" value="TreeGrafter"/>
</dbReference>
<organism evidence="11 12">
    <name type="scientific">Candidatus Devosia phytovorans</name>
    <dbReference type="NCBI Taxonomy" id="3121372"/>
    <lineage>
        <taxon>Bacteria</taxon>
        <taxon>Pseudomonadati</taxon>
        <taxon>Pseudomonadota</taxon>
        <taxon>Alphaproteobacteria</taxon>
        <taxon>Hyphomicrobiales</taxon>
        <taxon>Devosiaceae</taxon>
        <taxon>Devosia</taxon>
    </lineage>
</organism>
<evidence type="ECO:0000313" key="12">
    <source>
        <dbReference type="Proteomes" id="UP001217476"/>
    </source>
</evidence>
<evidence type="ECO:0000256" key="3">
    <source>
        <dbReference type="ARBA" id="ARBA00022475"/>
    </source>
</evidence>
<proteinExistence type="inferred from homology"/>
<evidence type="ECO:0000256" key="1">
    <source>
        <dbReference type="ARBA" id="ARBA00004429"/>
    </source>
</evidence>
<dbReference type="GO" id="GO:0005886">
    <property type="term" value="C:plasma membrane"/>
    <property type="evidence" value="ECO:0007669"/>
    <property type="project" value="UniProtKB-SubCell"/>
</dbReference>
<dbReference type="AlphaFoldDB" id="A0AAJ5W016"/>
<evidence type="ECO:0000256" key="7">
    <source>
        <dbReference type="ARBA" id="ARBA00023136"/>
    </source>
</evidence>
<keyword evidence="6 9" id="KW-1133">Transmembrane helix</keyword>
<keyword evidence="3" id="KW-1003">Cell membrane</keyword>
<accession>A0AAJ5W016</accession>
<comment type="function">
    <text evidence="9">Part of the tripartite ATP-independent periplasmic (TRAP) transport system.</text>
</comment>
<feature type="transmembrane region" description="Helical" evidence="9">
    <location>
        <begin position="133"/>
        <end position="151"/>
    </location>
</feature>
<dbReference type="PANTHER" id="PTHR35011">
    <property type="entry name" value="2,3-DIKETO-L-GULONATE TRAP TRANSPORTER SMALL PERMEASE PROTEIN YIAM"/>
    <property type="match status" value="1"/>
</dbReference>
<feature type="transmembrane region" description="Helical" evidence="9">
    <location>
        <begin position="92"/>
        <end position="113"/>
    </location>
</feature>
<keyword evidence="5 9" id="KW-0812">Transmembrane</keyword>
<dbReference type="Pfam" id="PF04290">
    <property type="entry name" value="DctQ"/>
    <property type="match status" value="1"/>
</dbReference>
<comment type="subcellular location">
    <subcellularLocation>
        <location evidence="1 9">Cell inner membrane</location>
        <topology evidence="1 9">Multi-pass membrane protein</topology>
    </subcellularLocation>
</comment>
<reference evidence="11" key="1">
    <citation type="submission" date="2023-03" db="EMBL/GenBank/DDBJ databases">
        <title>Andean soil-derived lignocellulolytic bacterial consortium as a source of novel taxa and putative plastic-active enzymes.</title>
        <authorList>
            <person name="Diaz-Garcia L."/>
            <person name="Chuvochina M."/>
            <person name="Feuerriegel G."/>
            <person name="Bunk B."/>
            <person name="Sproer C."/>
            <person name="Streit W.R."/>
            <person name="Rodriguez L.M."/>
            <person name="Overmann J."/>
            <person name="Jimenez D.J."/>
        </authorList>
    </citation>
    <scope>NUCLEOTIDE SEQUENCE</scope>
    <source>
        <strain evidence="11">MAG 4196</strain>
    </source>
</reference>
<evidence type="ECO:0000256" key="4">
    <source>
        <dbReference type="ARBA" id="ARBA00022519"/>
    </source>
</evidence>
<keyword evidence="2 9" id="KW-0813">Transport</keyword>
<sequence length="177" mass="19452">MKQSLKSVSRALNALSTAALWVAGTGLVAMTIIVAYQVFTRYVLNASPPWTEAASIMIMSWFIFLGAAVGVRENFHMGFDVLMYVLPKGAKPWLHAITDLAIFGFAFGMVFYGGELAIRYWSTRIPVLGLPTTFTYLPVVLSGFMMCLFSLERLLLRLAGENVDEPLSDDVVVATAD</sequence>